<comment type="caution">
    <text evidence="3">The sequence shown here is derived from an EMBL/GenBank/DDBJ whole genome shotgun (WGS) entry which is preliminary data.</text>
</comment>
<dbReference type="Pfam" id="PF09347">
    <property type="entry name" value="DUF1989"/>
    <property type="match status" value="1"/>
</dbReference>
<reference evidence="3 4" key="1">
    <citation type="submission" date="2020-09" db="EMBL/GenBank/DDBJ databases">
        <title>Diversity and distribution of actinomycetes associated with coral in the coast of Hainan.</title>
        <authorList>
            <person name="Li F."/>
        </authorList>
    </citation>
    <scope>NUCLEOTIDE SEQUENCE [LARGE SCALE GENOMIC DNA]</scope>
    <source>
        <strain evidence="3 4">HNM0947</strain>
    </source>
</reference>
<feature type="region of interest" description="Disordered" evidence="1">
    <location>
        <begin position="1"/>
        <end position="64"/>
    </location>
</feature>
<dbReference type="NCBIfam" id="TIGR03425">
    <property type="entry name" value="urea_degr_2"/>
    <property type="match status" value="1"/>
</dbReference>
<name>A0ABR9P9N8_9ACTN</name>
<feature type="region of interest" description="Disordered" evidence="1">
    <location>
        <begin position="273"/>
        <end position="295"/>
    </location>
</feature>
<feature type="compositionally biased region" description="Pro residues" evidence="1">
    <location>
        <begin position="8"/>
        <end position="20"/>
    </location>
</feature>
<feature type="compositionally biased region" description="Basic and acidic residues" evidence="1">
    <location>
        <begin position="276"/>
        <end position="295"/>
    </location>
</feature>
<feature type="compositionally biased region" description="Low complexity" evidence="1">
    <location>
        <begin position="21"/>
        <end position="30"/>
    </location>
</feature>
<protein>
    <submittedName>
        <fullName evidence="3">DUF1989 domain-containing protein</fullName>
    </submittedName>
</protein>
<dbReference type="EMBL" id="JADBGI010000015">
    <property type="protein sequence ID" value="MBE3000558.1"/>
    <property type="molecule type" value="Genomic_DNA"/>
</dbReference>
<evidence type="ECO:0000313" key="3">
    <source>
        <dbReference type="EMBL" id="MBE3000558.1"/>
    </source>
</evidence>
<evidence type="ECO:0000259" key="2">
    <source>
        <dbReference type="Pfam" id="PF09347"/>
    </source>
</evidence>
<sequence length="295" mass="30647">MATAPARTPRPPQDPDPAPPGGTSTTAGARAHARAQHGRTTPHMRHVPATHAPDLPGRTPEGLDPADLTWAETLAPGGHTGITLARGTRVRLFDPHGHACAHLMLVRADATHERLNTADTVKVPWQAYLGAGHPLLSSHGRVLATVVADTGGHHDALTGTTSGPEPGTGDGAASGRALLTLAALEHGLTARDLPPTVSFFQGVRVDPDGALIHTGSAGPGHSTDLLLHTDTILLAAGTAHPLDPDPRCTALDIRAWRAPDDLARLLDGRLLGPLPPEHRTAADNTEADLHARGTR</sequence>
<evidence type="ECO:0000256" key="1">
    <source>
        <dbReference type="SAM" id="MobiDB-lite"/>
    </source>
</evidence>
<proteinExistence type="predicted"/>
<organism evidence="3 4">
    <name type="scientific">Nocardiopsis coralli</name>
    <dbReference type="NCBI Taxonomy" id="2772213"/>
    <lineage>
        <taxon>Bacteria</taxon>
        <taxon>Bacillati</taxon>
        <taxon>Actinomycetota</taxon>
        <taxon>Actinomycetes</taxon>
        <taxon>Streptosporangiales</taxon>
        <taxon>Nocardiopsidaceae</taxon>
        <taxon>Nocardiopsis</taxon>
    </lineage>
</organism>
<dbReference type="PANTHER" id="PTHR31527">
    <property type="entry name" value="RE64534P"/>
    <property type="match status" value="1"/>
</dbReference>
<keyword evidence="4" id="KW-1185">Reference proteome</keyword>
<dbReference type="InterPro" id="IPR018959">
    <property type="entry name" value="DUF1989"/>
</dbReference>
<accession>A0ABR9P9N8</accession>
<feature type="compositionally biased region" description="Basic residues" evidence="1">
    <location>
        <begin position="31"/>
        <end position="48"/>
    </location>
</feature>
<dbReference type="InterPro" id="IPR017792">
    <property type="entry name" value="UAAP1"/>
</dbReference>
<feature type="domain" description="DUF1989" evidence="2">
    <location>
        <begin position="72"/>
        <end position="232"/>
    </location>
</feature>
<dbReference type="PANTHER" id="PTHR31527:SF0">
    <property type="entry name" value="RE64534P"/>
    <property type="match status" value="1"/>
</dbReference>
<dbReference type="RefSeq" id="WP_193123153.1">
    <property type="nucleotide sequence ID" value="NZ_JADBGI010000015.1"/>
</dbReference>
<dbReference type="Proteomes" id="UP000806528">
    <property type="component" value="Unassembled WGS sequence"/>
</dbReference>
<gene>
    <name evidence="3" type="ORF">IDM40_17880</name>
</gene>
<evidence type="ECO:0000313" key="4">
    <source>
        <dbReference type="Proteomes" id="UP000806528"/>
    </source>
</evidence>